<reference evidence="1 2" key="1">
    <citation type="journal article" date="2011" name="Science">
        <title>The Selaginella genome identifies genetic changes associated with the evolution of vascular plants.</title>
        <authorList>
            <person name="Banks J.A."/>
            <person name="Nishiyama T."/>
            <person name="Hasebe M."/>
            <person name="Bowman J.L."/>
            <person name="Gribskov M."/>
            <person name="dePamphilis C."/>
            <person name="Albert V.A."/>
            <person name="Aono N."/>
            <person name="Aoyama T."/>
            <person name="Ambrose B.A."/>
            <person name="Ashton N.W."/>
            <person name="Axtell M.J."/>
            <person name="Barker E."/>
            <person name="Barker M.S."/>
            <person name="Bennetzen J.L."/>
            <person name="Bonawitz N.D."/>
            <person name="Chapple C."/>
            <person name="Cheng C."/>
            <person name="Correa L.G."/>
            <person name="Dacre M."/>
            <person name="DeBarry J."/>
            <person name="Dreyer I."/>
            <person name="Elias M."/>
            <person name="Engstrom E.M."/>
            <person name="Estelle M."/>
            <person name="Feng L."/>
            <person name="Finet C."/>
            <person name="Floyd S.K."/>
            <person name="Frommer W.B."/>
            <person name="Fujita T."/>
            <person name="Gramzow L."/>
            <person name="Gutensohn M."/>
            <person name="Harholt J."/>
            <person name="Hattori M."/>
            <person name="Heyl A."/>
            <person name="Hirai T."/>
            <person name="Hiwatashi Y."/>
            <person name="Ishikawa M."/>
            <person name="Iwata M."/>
            <person name="Karol K.G."/>
            <person name="Koehler B."/>
            <person name="Kolukisaoglu U."/>
            <person name="Kubo M."/>
            <person name="Kurata T."/>
            <person name="Lalonde S."/>
            <person name="Li K."/>
            <person name="Li Y."/>
            <person name="Litt A."/>
            <person name="Lyons E."/>
            <person name="Manning G."/>
            <person name="Maruyama T."/>
            <person name="Michael T.P."/>
            <person name="Mikami K."/>
            <person name="Miyazaki S."/>
            <person name="Morinaga S."/>
            <person name="Murata T."/>
            <person name="Mueller-Roeber B."/>
            <person name="Nelson D.R."/>
            <person name="Obara M."/>
            <person name="Oguri Y."/>
            <person name="Olmstead R.G."/>
            <person name="Onodera N."/>
            <person name="Petersen B.L."/>
            <person name="Pils B."/>
            <person name="Prigge M."/>
            <person name="Rensing S.A."/>
            <person name="Riano-Pachon D.M."/>
            <person name="Roberts A.W."/>
            <person name="Sato Y."/>
            <person name="Scheller H.V."/>
            <person name="Schulz B."/>
            <person name="Schulz C."/>
            <person name="Shakirov E.V."/>
            <person name="Shibagaki N."/>
            <person name="Shinohara N."/>
            <person name="Shippen D.E."/>
            <person name="Soerensen I."/>
            <person name="Sotooka R."/>
            <person name="Sugimoto N."/>
            <person name="Sugita M."/>
            <person name="Sumikawa N."/>
            <person name="Tanurdzic M."/>
            <person name="Theissen G."/>
            <person name="Ulvskov P."/>
            <person name="Wakazuki S."/>
            <person name="Weng J.K."/>
            <person name="Willats W.W."/>
            <person name="Wipf D."/>
            <person name="Wolf P.G."/>
            <person name="Yang L."/>
            <person name="Zimmer A.D."/>
            <person name="Zhu Q."/>
            <person name="Mitros T."/>
            <person name="Hellsten U."/>
            <person name="Loque D."/>
            <person name="Otillar R."/>
            <person name="Salamov A."/>
            <person name="Schmutz J."/>
            <person name="Shapiro H."/>
            <person name="Lindquist E."/>
            <person name="Lucas S."/>
            <person name="Rokhsar D."/>
            <person name="Grigoriev I.V."/>
        </authorList>
    </citation>
    <scope>NUCLEOTIDE SEQUENCE [LARGE SCALE GENOMIC DNA]</scope>
</reference>
<proteinExistence type="predicted"/>
<gene>
    <name evidence="1" type="ORF">SELMODRAFT_404551</name>
</gene>
<organism evidence="2">
    <name type="scientific">Selaginella moellendorffii</name>
    <name type="common">Spikemoss</name>
    <dbReference type="NCBI Taxonomy" id="88036"/>
    <lineage>
        <taxon>Eukaryota</taxon>
        <taxon>Viridiplantae</taxon>
        <taxon>Streptophyta</taxon>
        <taxon>Embryophyta</taxon>
        <taxon>Tracheophyta</taxon>
        <taxon>Lycopodiopsida</taxon>
        <taxon>Selaginellales</taxon>
        <taxon>Selaginellaceae</taxon>
        <taxon>Selaginella</taxon>
    </lineage>
</organism>
<protein>
    <submittedName>
        <fullName evidence="1">Uncharacterized protein</fullName>
    </submittedName>
</protein>
<sequence length="143" mass="15919">MATISEALFIDLQELGLCIDTFAVNNMKNWLQDFRNPRHCTGASTHLTFGRSYQMNKDHATEVLLFHQPCKKNCQKKETSCSMASLKSSHFPCPHSIGAAADPVSLKQINMVSRGMMSGPSGKQEQYHRALADHGLGADDHNW</sequence>
<dbReference type="Proteomes" id="UP000001514">
    <property type="component" value="Unassembled WGS sequence"/>
</dbReference>
<dbReference type="KEGG" id="smo:SELMODRAFT_404551"/>
<evidence type="ECO:0000313" key="2">
    <source>
        <dbReference type="Proteomes" id="UP000001514"/>
    </source>
</evidence>
<dbReference type="AlphaFoldDB" id="D8QVP7"/>
<dbReference type="Gramene" id="EFJ36493">
    <property type="protein sequence ID" value="EFJ36493"/>
    <property type="gene ID" value="SELMODRAFT_404551"/>
</dbReference>
<accession>D8QVP7</accession>
<name>D8QVP7_SELML</name>
<evidence type="ECO:0000313" key="1">
    <source>
        <dbReference type="EMBL" id="EFJ36493.1"/>
    </source>
</evidence>
<dbReference type="HOGENOM" id="CLU_1809520_0_0_1"/>
<keyword evidence="2" id="KW-1185">Reference proteome</keyword>
<dbReference type="EMBL" id="GL377567">
    <property type="protein sequence ID" value="EFJ36493.1"/>
    <property type="molecule type" value="Genomic_DNA"/>
</dbReference>
<dbReference type="InParanoid" id="D8QVP7"/>